<keyword evidence="2" id="KW-1185">Reference proteome</keyword>
<evidence type="ECO:0000313" key="1">
    <source>
        <dbReference type="EMBL" id="MBT9432274.1"/>
    </source>
</evidence>
<dbReference type="EMBL" id="JAFJYC010000001">
    <property type="protein sequence ID" value="MBT9432274.1"/>
    <property type="molecule type" value="Genomic_DNA"/>
</dbReference>
<protein>
    <submittedName>
        <fullName evidence="1">Uncharacterized protein</fullName>
    </submittedName>
</protein>
<proteinExistence type="predicted"/>
<dbReference type="Proteomes" id="UP000811282">
    <property type="component" value="Unassembled WGS sequence"/>
</dbReference>
<reference evidence="1 2" key="1">
    <citation type="journal article" date="2021" name="Genome Biol. Evol.">
        <title>The evolution of interdependence in a four-way mealybug symbiosis.</title>
        <authorList>
            <person name="Garber A.I."/>
            <person name="Kupper M."/>
            <person name="Laetsch D.R."/>
            <person name="Weldon S.R."/>
            <person name="Ladinsky M.S."/>
            <person name="Bjorkman P.J."/>
            <person name="McCutcheon J.P."/>
        </authorList>
    </citation>
    <scope>NUCLEOTIDE SEQUENCE [LARGE SCALE GENOMIC DNA]</scope>
    <source>
        <strain evidence="1">SOD</strain>
    </source>
</reference>
<name>A0ABS5YBD3_9GAMM</name>
<dbReference type="Pfam" id="PF09482">
    <property type="entry name" value="OrgA_MxiK"/>
    <property type="match status" value="1"/>
</dbReference>
<gene>
    <name evidence="1" type="ORF">JZM24_09295</name>
</gene>
<organism evidence="1 2">
    <name type="scientific">Candidatus Sodalis endolongispinus</name>
    <dbReference type="NCBI Taxonomy" id="2812662"/>
    <lineage>
        <taxon>Bacteria</taxon>
        <taxon>Pseudomonadati</taxon>
        <taxon>Pseudomonadota</taxon>
        <taxon>Gammaproteobacteria</taxon>
        <taxon>Enterobacterales</taxon>
        <taxon>Bruguierivoracaceae</taxon>
        <taxon>Sodalis</taxon>
    </lineage>
</organism>
<accession>A0ABS5YBD3</accession>
<evidence type="ECO:0000313" key="2">
    <source>
        <dbReference type="Proteomes" id="UP000811282"/>
    </source>
</evidence>
<dbReference type="InterPro" id="IPR013388">
    <property type="entry name" value="T3SS_OrgA/MxiK"/>
</dbReference>
<sequence length="36" mass="4125">MLFPAWQPLPQQATSLSPSSINLIKMALHHAQYFTR</sequence>
<comment type="caution">
    <text evidence="1">The sequence shown here is derived from an EMBL/GenBank/DDBJ whole genome shotgun (WGS) entry which is preliminary data.</text>
</comment>